<protein>
    <submittedName>
        <fullName evidence="5">S-layer homology domain-containing protein</fullName>
    </submittedName>
</protein>
<feature type="domain" description="SLH" evidence="4">
    <location>
        <begin position="28"/>
        <end position="91"/>
    </location>
</feature>
<organism evidence="5 6">
    <name type="scientific">Candidatus Intestinimonas pullistercoris</name>
    <dbReference type="NCBI Taxonomy" id="2838623"/>
    <lineage>
        <taxon>Bacteria</taxon>
        <taxon>Bacillati</taxon>
        <taxon>Bacillota</taxon>
        <taxon>Clostridia</taxon>
        <taxon>Eubacteriales</taxon>
        <taxon>Intestinimonas</taxon>
    </lineage>
</organism>
<name>A0A9D2T0H4_9FIRM</name>
<reference evidence="5" key="1">
    <citation type="journal article" date="2021" name="PeerJ">
        <title>Extensive microbial diversity within the chicken gut microbiome revealed by metagenomics and culture.</title>
        <authorList>
            <person name="Gilroy R."/>
            <person name="Ravi A."/>
            <person name="Getino M."/>
            <person name="Pursley I."/>
            <person name="Horton D.L."/>
            <person name="Alikhan N.F."/>
            <person name="Baker D."/>
            <person name="Gharbi K."/>
            <person name="Hall N."/>
            <person name="Watson M."/>
            <person name="Adriaenssens E.M."/>
            <person name="Foster-Nyarko E."/>
            <person name="Jarju S."/>
            <person name="Secka A."/>
            <person name="Antonio M."/>
            <person name="Oren A."/>
            <person name="Chaudhuri R.R."/>
            <person name="La Ragione R."/>
            <person name="Hildebrand F."/>
            <person name="Pallen M.J."/>
        </authorList>
    </citation>
    <scope>NUCLEOTIDE SEQUENCE</scope>
    <source>
        <strain evidence="5">CHK186-1790</strain>
    </source>
</reference>
<feature type="domain" description="SLH" evidence="4">
    <location>
        <begin position="92"/>
        <end position="155"/>
    </location>
</feature>
<dbReference type="InterPro" id="IPR001119">
    <property type="entry name" value="SLH_dom"/>
</dbReference>
<dbReference type="Pfam" id="PF00395">
    <property type="entry name" value="SLH"/>
    <property type="match status" value="2"/>
</dbReference>
<proteinExistence type="predicted"/>
<reference evidence="5" key="2">
    <citation type="submission" date="2021-04" db="EMBL/GenBank/DDBJ databases">
        <authorList>
            <person name="Gilroy R."/>
        </authorList>
    </citation>
    <scope>NUCLEOTIDE SEQUENCE</scope>
    <source>
        <strain evidence="5">CHK186-1790</strain>
    </source>
</reference>
<keyword evidence="3" id="KW-0732">Signal</keyword>
<keyword evidence="1" id="KW-0677">Repeat</keyword>
<sequence>MRNLKRALSLALALVMVMSMMVVGAGAVSVDDFSDADEIVNKEAVTVLATLGVITGNDDGSYAPADTISRAEMSTIICRVLNGGKDPVLGESVTNTYTDTASHWAKNYIEYCTTLGIIAGKGDGTFDPEGDVTVAEAAKMVLVALGYNAPMEGYTGANWQINVDARANPLGLYDDLTYTTTSAPLTRDNAAQMLYNALDCDMVKYSVVLDTTSSTVISTTQLEVTDETLLEDKFNAVKVEGVVIANEEANLEASASGNGTSLEAGKTKIQIDGEADQDFYLGTKTFSVSSSLDELGRYVAIYVKKENNSANAQVLGSVIVSEDNKVITDASSDDIETVADDNDLNLTANTLVAKNYQGLTELGSLSDDDGTAGVQKVLIDNDDDGDVDYVLLNTWYFGRVTTYVASGDGSIAIDVGATQRDQKFYDKSVTKLTADDKDDVVGFDDVAKDDYVLAQYIGGDLHVELAEAVTGNVESYKYNDAGTLITKVTVDGTEYNVSNVTGYTGGDDDIRKAADDADEFVTNDASVYLDKNGYVVAIGEAEANAGKYAMVLAVGQNIEDRVKVALADGTIATYTLNDSGSTAVKKSALNIGQVYGYTINSNDEIRLTKVDLAAGDTEQGNATFKKGKITITSDGGTYYASSNTAFFYVNDGDGKIIDSNHDHSILNEDVDTYASYTSAPDLAAGATATVYTKGTGSDKRVVAVVFAGLNLASADVSDNLYIANIVSTNGDETTVTAYVNGSDQPQTITIDDTGLIRRTTWTYSVNPDGTYTLDSEFTRDNWTVIRVTGNNFVVRDDRGNETTYAITADTVIVDDSKYLDAITATLGTSGTVSEGDNIIGLVDDDNDALMVVVRNEKVSSGGGSTPGTGPVTNGDATLSSEVTGVTPKSVELSSRTGNLWFSFVVDGAANRTVNYTYTIYLNGERAADGSSPATGVVADNTGLVSVANSTALDGLIVEGDEVEVVITSAEVLNPPLTGGAITAGDVANAFENAKLNGETEVVLDAEATLTESVEIPEGMTLKVNGDFTDTAGFTGEGTLVVEGTYTAGSTINNVKATNMTIPAAATVNGEVNVTETVTVKGDVAVGADAVVTAKDLAVDYDMSVNNDGTLTVESFNGKGSNIYSTIDSSLTVGGVQLIGGSDPLFTLEGANAEFHVANGDWSGLRYDIGAVDGDAGEGVSATLNKSLTLSTDGLQALWVRHGATLNVESGVTLTIGNGCQIRLPDAGSKIANVTKSTVSDDTAIIVTGDGEIVYTDGESVFANGDAILTGN</sequence>
<dbReference type="PROSITE" id="PS51272">
    <property type="entry name" value="SLH"/>
    <property type="match status" value="2"/>
</dbReference>
<comment type="caution">
    <text evidence="5">The sequence shown here is derived from an EMBL/GenBank/DDBJ whole genome shotgun (WGS) entry which is preliminary data.</text>
</comment>
<evidence type="ECO:0000313" key="6">
    <source>
        <dbReference type="Proteomes" id="UP000823882"/>
    </source>
</evidence>
<evidence type="ECO:0000256" key="3">
    <source>
        <dbReference type="SAM" id="SignalP"/>
    </source>
</evidence>
<feature type="region of interest" description="Disordered" evidence="2">
    <location>
        <begin position="857"/>
        <end position="878"/>
    </location>
</feature>
<feature type="chain" id="PRO_5038955579" evidence="3">
    <location>
        <begin position="25"/>
        <end position="1271"/>
    </location>
</feature>
<gene>
    <name evidence="5" type="ORF">H9701_06055</name>
</gene>
<accession>A0A9D2T0H4</accession>
<dbReference type="Proteomes" id="UP000823882">
    <property type="component" value="Unassembled WGS sequence"/>
</dbReference>
<evidence type="ECO:0000256" key="2">
    <source>
        <dbReference type="SAM" id="MobiDB-lite"/>
    </source>
</evidence>
<evidence type="ECO:0000256" key="1">
    <source>
        <dbReference type="ARBA" id="ARBA00022737"/>
    </source>
</evidence>
<dbReference type="EMBL" id="DWWJ01000106">
    <property type="protein sequence ID" value="HJC41099.1"/>
    <property type="molecule type" value="Genomic_DNA"/>
</dbReference>
<dbReference type="AlphaFoldDB" id="A0A9D2T0H4"/>
<evidence type="ECO:0000313" key="5">
    <source>
        <dbReference type="EMBL" id="HJC41099.1"/>
    </source>
</evidence>
<feature type="signal peptide" evidence="3">
    <location>
        <begin position="1"/>
        <end position="24"/>
    </location>
</feature>
<evidence type="ECO:0000259" key="4">
    <source>
        <dbReference type="PROSITE" id="PS51272"/>
    </source>
</evidence>